<keyword evidence="1" id="KW-1133">Transmembrane helix</keyword>
<dbReference type="InterPro" id="IPR030802">
    <property type="entry name" value="Permease_MalE"/>
</dbReference>
<evidence type="ECO:0000313" key="3">
    <source>
        <dbReference type="Proteomes" id="UP000715441"/>
    </source>
</evidence>
<organism evidence="2 3">
    <name type="scientific">Amycolatopsis acididurans</name>
    <dbReference type="NCBI Taxonomy" id="2724524"/>
    <lineage>
        <taxon>Bacteria</taxon>
        <taxon>Bacillati</taxon>
        <taxon>Actinomycetota</taxon>
        <taxon>Actinomycetes</taxon>
        <taxon>Pseudonocardiales</taxon>
        <taxon>Pseudonocardiaceae</taxon>
        <taxon>Amycolatopsis</taxon>
    </lineage>
</organism>
<feature type="transmembrane region" description="Helical" evidence="1">
    <location>
        <begin position="164"/>
        <end position="184"/>
    </location>
</feature>
<feature type="transmembrane region" description="Helical" evidence="1">
    <location>
        <begin position="95"/>
        <end position="115"/>
    </location>
</feature>
<dbReference type="PANTHER" id="PTHR30188:SF4">
    <property type="entry name" value="PROTEIN TRIGALACTOSYLDIACYLGLYCEROL 1, CHLOROPLASTIC"/>
    <property type="match status" value="1"/>
</dbReference>
<keyword evidence="1" id="KW-0812">Transmembrane</keyword>
<proteinExistence type="predicted"/>
<comment type="caution">
    <text evidence="2">The sequence shown here is derived from an EMBL/GenBank/DDBJ whole genome shotgun (WGS) entry which is preliminary data.</text>
</comment>
<dbReference type="EMBL" id="JAAXLS010000001">
    <property type="protein sequence ID" value="NKQ51668.1"/>
    <property type="molecule type" value="Genomic_DNA"/>
</dbReference>
<sequence length="254" mass="26435">MTDIRLSTVVAPVGGFYRMSAETFRLGFRRPFKVRELAEQAWFIASVSVAPTLMMAIPFCVIVVFQLNQLLIELGATDLAGAGAGLAVVREIGPMVSVLVIAGGGGTAICADLGARKIREEIDALRVMGINPVQRLVVPRVLASAVVALALNALVTFVGLGGSFLFSVLVQKASPGLFVANLTLLTGVADLAVSEFKALVFGLLAGLVACYLGLGAKGGPKGVGDAVNQTVVFSFILLFLANSIITAVFLQVRG</sequence>
<dbReference type="Proteomes" id="UP000715441">
    <property type="component" value="Unassembled WGS sequence"/>
</dbReference>
<name>A0ABX1IW13_9PSEU</name>
<feature type="transmembrane region" description="Helical" evidence="1">
    <location>
        <begin position="136"/>
        <end position="158"/>
    </location>
</feature>
<dbReference type="PANTHER" id="PTHR30188">
    <property type="entry name" value="ABC TRANSPORTER PERMEASE PROTEIN-RELATED"/>
    <property type="match status" value="1"/>
</dbReference>
<keyword evidence="1" id="KW-0472">Membrane</keyword>
<gene>
    <name evidence="2" type="ORF">HFP15_02090</name>
</gene>
<feature type="transmembrane region" description="Helical" evidence="1">
    <location>
        <begin position="41"/>
        <end position="65"/>
    </location>
</feature>
<feature type="transmembrane region" description="Helical" evidence="1">
    <location>
        <begin position="196"/>
        <end position="214"/>
    </location>
</feature>
<protein>
    <submittedName>
        <fullName evidence="2">ABC transporter permease</fullName>
    </submittedName>
</protein>
<dbReference type="Pfam" id="PF02405">
    <property type="entry name" value="MlaE"/>
    <property type="match status" value="1"/>
</dbReference>
<evidence type="ECO:0000256" key="1">
    <source>
        <dbReference type="SAM" id="Phobius"/>
    </source>
</evidence>
<feature type="transmembrane region" description="Helical" evidence="1">
    <location>
        <begin position="226"/>
        <end position="250"/>
    </location>
</feature>
<keyword evidence="3" id="KW-1185">Reference proteome</keyword>
<accession>A0ABX1IW13</accession>
<reference evidence="2 3" key="1">
    <citation type="submission" date="2020-04" db="EMBL/GenBank/DDBJ databases">
        <title>Novel species.</title>
        <authorList>
            <person name="Teo W.F.A."/>
            <person name="Lipun K."/>
            <person name="Srisuk N."/>
            <person name="Duangmal K."/>
        </authorList>
    </citation>
    <scope>NUCLEOTIDE SEQUENCE [LARGE SCALE GENOMIC DNA]</scope>
    <source>
        <strain evidence="2 3">K13G38</strain>
    </source>
</reference>
<evidence type="ECO:0000313" key="2">
    <source>
        <dbReference type="EMBL" id="NKQ51668.1"/>
    </source>
</evidence>